<keyword evidence="1" id="KW-1133">Transmembrane helix</keyword>
<evidence type="ECO:0000256" key="1">
    <source>
        <dbReference type="SAM" id="Phobius"/>
    </source>
</evidence>
<accession>I3SHC9</accession>
<keyword evidence="1" id="KW-0472">Membrane</keyword>
<organism evidence="2">
    <name type="scientific">Lotus japonicus</name>
    <name type="common">Lotus corniculatus var. japonicus</name>
    <dbReference type="NCBI Taxonomy" id="34305"/>
    <lineage>
        <taxon>Eukaryota</taxon>
        <taxon>Viridiplantae</taxon>
        <taxon>Streptophyta</taxon>
        <taxon>Embryophyta</taxon>
        <taxon>Tracheophyta</taxon>
        <taxon>Spermatophyta</taxon>
        <taxon>Magnoliopsida</taxon>
        <taxon>eudicotyledons</taxon>
        <taxon>Gunneridae</taxon>
        <taxon>Pentapetalae</taxon>
        <taxon>rosids</taxon>
        <taxon>fabids</taxon>
        <taxon>Fabales</taxon>
        <taxon>Fabaceae</taxon>
        <taxon>Papilionoideae</taxon>
        <taxon>50 kb inversion clade</taxon>
        <taxon>NPAAA clade</taxon>
        <taxon>Hologalegina</taxon>
        <taxon>robinioid clade</taxon>
        <taxon>Loteae</taxon>
        <taxon>Lotus</taxon>
    </lineage>
</organism>
<reference evidence="2" key="1">
    <citation type="submission" date="2012-05" db="EMBL/GenBank/DDBJ databases">
        <authorList>
            <person name="Krishnakumar V."/>
            <person name="Cheung F."/>
            <person name="Xiao Y."/>
            <person name="Chan A."/>
            <person name="Moskal W.A."/>
            <person name="Town C.D."/>
        </authorList>
    </citation>
    <scope>NUCLEOTIDE SEQUENCE</scope>
</reference>
<feature type="transmembrane region" description="Helical" evidence="1">
    <location>
        <begin position="67"/>
        <end position="86"/>
    </location>
</feature>
<protein>
    <submittedName>
        <fullName evidence="2">Uncharacterized protein</fullName>
    </submittedName>
</protein>
<name>I3SHC9_LOTJA</name>
<evidence type="ECO:0000313" key="2">
    <source>
        <dbReference type="EMBL" id="AFK39671.1"/>
    </source>
</evidence>
<proteinExistence type="evidence at transcript level"/>
<dbReference type="EMBL" id="BT139876">
    <property type="protein sequence ID" value="AFK39671.1"/>
    <property type="molecule type" value="mRNA"/>
</dbReference>
<sequence length="89" mass="10331">MGYLLPPRTSSYVGSLTLSFFAANKFAFFELESDEVTALMSIFFPWLNFCRVEERCPWLYHLLLKRIAFAIKLISLVCVIVGSWRLQMS</sequence>
<keyword evidence="1" id="KW-0812">Transmembrane</keyword>
<dbReference type="AlphaFoldDB" id="I3SHC9"/>